<evidence type="ECO:0000313" key="3">
    <source>
        <dbReference type="EMBL" id="KAK8993305.1"/>
    </source>
</evidence>
<dbReference type="Pfam" id="PF00407">
    <property type="entry name" value="Bet_v_1"/>
    <property type="match status" value="1"/>
</dbReference>
<dbReference type="SUPFAM" id="SSF55961">
    <property type="entry name" value="Bet v1-like"/>
    <property type="match status" value="1"/>
</dbReference>
<dbReference type="InterPro" id="IPR050279">
    <property type="entry name" value="Plant_def-hormone_signal"/>
</dbReference>
<evidence type="ECO:0000313" key="4">
    <source>
        <dbReference type="Proteomes" id="UP001396334"/>
    </source>
</evidence>
<dbReference type="Proteomes" id="UP001396334">
    <property type="component" value="Unassembled WGS sequence"/>
</dbReference>
<feature type="domain" description="Bet v I/Major latex protein" evidence="2">
    <location>
        <begin position="3"/>
        <end position="149"/>
    </location>
</feature>
<dbReference type="SMART" id="SM01037">
    <property type="entry name" value="Bet_v_1"/>
    <property type="match status" value="1"/>
</dbReference>
<dbReference type="Gene3D" id="3.30.530.20">
    <property type="match status" value="1"/>
</dbReference>
<dbReference type="PANTHER" id="PTHR31213">
    <property type="entry name" value="OS08G0374000 PROTEIN-RELATED"/>
    <property type="match status" value="1"/>
</dbReference>
<accession>A0ABR2PXZ2</accession>
<dbReference type="CDD" id="cd07816">
    <property type="entry name" value="Bet_v1-like"/>
    <property type="match status" value="1"/>
</dbReference>
<gene>
    <name evidence="3" type="ORF">V6N11_033406</name>
</gene>
<name>A0ABR2PXZ2_9ROSI</name>
<proteinExistence type="inferred from homology"/>
<sequence length="154" mass="17335">MKMMKGEVVLNMPAEKAWEIYRNNEIISKLNPDLLSAAVYVQGDGGPGSLRLFKLGPAVSDYVKESMEKIEEVVTGRSVTYEVIGGDLKEMYDPYRVTFSFIPVEGNNTKCIAEWKAEFEPATATRPPEKARDAALRFLESFDNFQLSNLQMTI</sequence>
<dbReference type="EMBL" id="JBBPBN010000049">
    <property type="protein sequence ID" value="KAK8993305.1"/>
    <property type="molecule type" value="Genomic_DNA"/>
</dbReference>
<dbReference type="InterPro" id="IPR000916">
    <property type="entry name" value="Bet_v_I/MLP"/>
</dbReference>
<keyword evidence="4" id="KW-1185">Reference proteome</keyword>
<dbReference type="InterPro" id="IPR023393">
    <property type="entry name" value="START-like_dom_sf"/>
</dbReference>
<organism evidence="3 4">
    <name type="scientific">Hibiscus sabdariffa</name>
    <name type="common">roselle</name>
    <dbReference type="NCBI Taxonomy" id="183260"/>
    <lineage>
        <taxon>Eukaryota</taxon>
        <taxon>Viridiplantae</taxon>
        <taxon>Streptophyta</taxon>
        <taxon>Embryophyta</taxon>
        <taxon>Tracheophyta</taxon>
        <taxon>Spermatophyta</taxon>
        <taxon>Magnoliopsida</taxon>
        <taxon>eudicotyledons</taxon>
        <taxon>Gunneridae</taxon>
        <taxon>Pentapetalae</taxon>
        <taxon>rosids</taxon>
        <taxon>malvids</taxon>
        <taxon>Malvales</taxon>
        <taxon>Malvaceae</taxon>
        <taxon>Malvoideae</taxon>
        <taxon>Hibiscus</taxon>
    </lineage>
</organism>
<evidence type="ECO:0000256" key="1">
    <source>
        <dbReference type="ARBA" id="ARBA00009744"/>
    </source>
</evidence>
<comment type="similarity">
    <text evidence="1">Belongs to the BetVI family.</text>
</comment>
<evidence type="ECO:0000259" key="2">
    <source>
        <dbReference type="SMART" id="SM01037"/>
    </source>
</evidence>
<protein>
    <recommendedName>
        <fullName evidence="2">Bet v I/Major latex protein domain-containing protein</fullName>
    </recommendedName>
</protein>
<dbReference type="PANTHER" id="PTHR31213:SF24">
    <property type="entry name" value="OS08G0374000 PROTEIN"/>
    <property type="match status" value="1"/>
</dbReference>
<reference evidence="3 4" key="1">
    <citation type="journal article" date="2024" name="G3 (Bethesda)">
        <title>Genome assembly of Hibiscus sabdariffa L. provides insights into metabolisms of medicinal natural products.</title>
        <authorList>
            <person name="Kim T."/>
        </authorList>
    </citation>
    <scope>NUCLEOTIDE SEQUENCE [LARGE SCALE GENOMIC DNA]</scope>
    <source>
        <strain evidence="3">TK-2024</strain>
        <tissue evidence="3">Old leaves</tissue>
    </source>
</reference>
<comment type="caution">
    <text evidence="3">The sequence shown here is derived from an EMBL/GenBank/DDBJ whole genome shotgun (WGS) entry which is preliminary data.</text>
</comment>